<dbReference type="EMBL" id="ML732155">
    <property type="protein sequence ID" value="KAB8078765.1"/>
    <property type="molecule type" value="Genomic_DNA"/>
</dbReference>
<evidence type="ECO:0000313" key="3">
    <source>
        <dbReference type="Proteomes" id="UP000326565"/>
    </source>
</evidence>
<dbReference type="Proteomes" id="UP000326565">
    <property type="component" value="Unassembled WGS sequence"/>
</dbReference>
<accession>A0A5N5XF13</accession>
<dbReference type="AlphaFoldDB" id="A0A5N5XF13"/>
<reference evidence="2 3" key="1">
    <citation type="submission" date="2019-04" db="EMBL/GenBank/DDBJ databases">
        <title>Friends and foes A comparative genomics study of 23 Aspergillus species from section Flavi.</title>
        <authorList>
            <consortium name="DOE Joint Genome Institute"/>
            <person name="Kjaerbolling I."/>
            <person name="Vesth T."/>
            <person name="Frisvad J.C."/>
            <person name="Nybo J.L."/>
            <person name="Theobald S."/>
            <person name="Kildgaard S."/>
            <person name="Isbrandt T."/>
            <person name="Kuo A."/>
            <person name="Sato A."/>
            <person name="Lyhne E.K."/>
            <person name="Kogle M.E."/>
            <person name="Wiebenga A."/>
            <person name="Kun R.S."/>
            <person name="Lubbers R.J."/>
            <person name="Makela M.R."/>
            <person name="Barry K."/>
            <person name="Chovatia M."/>
            <person name="Clum A."/>
            <person name="Daum C."/>
            <person name="Haridas S."/>
            <person name="He G."/>
            <person name="LaButti K."/>
            <person name="Lipzen A."/>
            <person name="Mondo S."/>
            <person name="Riley R."/>
            <person name="Salamov A."/>
            <person name="Simmons B.A."/>
            <person name="Magnuson J.K."/>
            <person name="Henrissat B."/>
            <person name="Mortensen U.H."/>
            <person name="Larsen T.O."/>
            <person name="Devries R.P."/>
            <person name="Grigoriev I.V."/>
            <person name="Machida M."/>
            <person name="Baker S.E."/>
            <person name="Andersen M.R."/>
        </authorList>
    </citation>
    <scope>NUCLEOTIDE SEQUENCE [LARGE SCALE GENOMIC DNA]</scope>
    <source>
        <strain evidence="2 3">CBS 151.66</strain>
    </source>
</reference>
<feature type="signal peptide" evidence="1">
    <location>
        <begin position="1"/>
        <end position="18"/>
    </location>
</feature>
<keyword evidence="2" id="KW-0378">Hydrolase</keyword>
<proteinExistence type="predicted"/>
<keyword evidence="3" id="KW-1185">Reference proteome</keyword>
<evidence type="ECO:0000256" key="1">
    <source>
        <dbReference type="SAM" id="SignalP"/>
    </source>
</evidence>
<dbReference type="InterPro" id="IPR008928">
    <property type="entry name" value="6-hairpin_glycosidase_sf"/>
</dbReference>
<organism evidence="2 3">
    <name type="scientific">Aspergillus leporis</name>
    <dbReference type="NCBI Taxonomy" id="41062"/>
    <lineage>
        <taxon>Eukaryota</taxon>
        <taxon>Fungi</taxon>
        <taxon>Dikarya</taxon>
        <taxon>Ascomycota</taxon>
        <taxon>Pezizomycotina</taxon>
        <taxon>Eurotiomycetes</taxon>
        <taxon>Eurotiomycetidae</taxon>
        <taxon>Eurotiales</taxon>
        <taxon>Aspergillaceae</taxon>
        <taxon>Aspergillus</taxon>
        <taxon>Aspergillus subgen. Circumdati</taxon>
    </lineage>
</organism>
<keyword evidence="1" id="KW-0732">Signal</keyword>
<gene>
    <name evidence="2" type="ORF">BDV29DRAFT_201539</name>
</gene>
<feature type="chain" id="PRO_5024918548" evidence="1">
    <location>
        <begin position="19"/>
        <end position="710"/>
    </location>
</feature>
<sequence length="710" mass="79584">MNLREILLLLFASTPALGRIDRHNIVSKYNVIRSSLITNETTPLQVGNGNFAFNVDNTGMQSFLPFNTLSSWGWHNDSLPINGEKIEDYHGVSTLTHGRNVSYDIPDPNLPEASQWLISNPNRINLGRVGLEYKGSLLSASQVTEPHQELDLWNGVITSTFKVDGQAVKVVTQGDFDSDSVIFHIDSELVSSGDLTVGLDFPYPPIHSTKYKYEVFVGSYEFPMNHTTSLERSSGANTAHIFHEMQETSYYLNLRWPSGSPLRISRKENKTHRHTLIPSTSTIIFTANFSPEKHTADLPSTIQHRSSAAWNQYWARGGFIDLTSSPNPSADELQRRIILSQYHVRVNSAANGQSPQESGLMNNGWYGKFHMEMVVWHNAHWATWGRQKLFDKIFPELYETLLPSSIARAKSMGWDGARWPKMTETETGISSPGGINGFLLWQQPHPMYLATLAYQASPTRKTLERWDRVVTATADYMASYAWKNKSSGYYDLGPPAYGVTENTPPKQSLNLAYEISYWRYGLDVAREWKKKLNQRIPERWTVVAEGLSPTPQIDGIYTVYEGLNSSWWNDTSLTGDPRSLIMLQGILPDTLAVNPDVALKTAKKVWDIWTDNKIRGWGRPVLAINAARVGKPERAIYHLTAYDYWKFDDAGFAERGGDGGTPPPFMPGNAGLLYAVAYMAAGWEGSDGDAPGFPRDGGWVVKHEGLLKAP</sequence>
<dbReference type="GO" id="GO:0005975">
    <property type="term" value="P:carbohydrate metabolic process"/>
    <property type="evidence" value="ECO:0007669"/>
    <property type="project" value="InterPro"/>
</dbReference>
<evidence type="ECO:0000313" key="2">
    <source>
        <dbReference type="EMBL" id="KAB8078765.1"/>
    </source>
</evidence>
<keyword evidence="2" id="KW-0326">Glycosidase</keyword>
<name>A0A5N5XF13_9EURO</name>
<protein>
    <submittedName>
        <fullName evidence="2">Six-hairpin glycosidase-like protein</fullName>
    </submittedName>
</protein>
<dbReference type="InterPro" id="IPR012341">
    <property type="entry name" value="6hp_glycosidase-like_sf"/>
</dbReference>
<dbReference type="Gene3D" id="1.50.10.10">
    <property type="match status" value="1"/>
</dbReference>
<dbReference type="GO" id="GO:0016798">
    <property type="term" value="F:hydrolase activity, acting on glycosyl bonds"/>
    <property type="evidence" value="ECO:0007669"/>
    <property type="project" value="UniProtKB-KW"/>
</dbReference>
<dbReference type="SUPFAM" id="SSF48208">
    <property type="entry name" value="Six-hairpin glycosidases"/>
    <property type="match status" value="1"/>
</dbReference>
<dbReference type="OrthoDB" id="3534988at2759"/>